<feature type="transmembrane region" description="Helical" evidence="1">
    <location>
        <begin position="41"/>
        <end position="68"/>
    </location>
</feature>
<feature type="transmembrane region" description="Helical" evidence="1">
    <location>
        <begin position="9"/>
        <end position="29"/>
    </location>
</feature>
<gene>
    <name evidence="2" type="ORF">CF392_15555</name>
</gene>
<keyword evidence="1" id="KW-0472">Membrane</keyword>
<feature type="non-terminal residue" evidence="2">
    <location>
        <position position="88"/>
    </location>
</feature>
<keyword evidence="1" id="KW-1133">Transmembrane helix</keyword>
<comment type="caution">
    <text evidence="2">The sequence shown here is derived from an EMBL/GenBank/DDBJ whole genome shotgun (WGS) entry which is preliminary data.</text>
</comment>
<name>A0A2A2HZL2_9GAMM</name>
<protein>
    <submittedName>
        <fullName evidence="2">Uncharacterized protein</fullName>
    </submittedName>
</protein>
<dbReference type="Proteomes" id="UP000218332">
    <property type="component" value="Unassembled WGS sequence"/>
</dbReference>
<keyword evidence="3" id="KW-1185">Reference proteome</keyword>
<evidence type="ECO:0000256" key="1">
    <source>
        <dbReference type="SAM" id="Phobius"/>
    </source>
</evidence>
<accession>A0A2A2HZL2</accession>
<evidence type="ECO:0000313" key="3">
    <source>
        <dbReference type="Proteomes" id="UP000218332"/>
    </source>
</evidence>
<evidence type="ECO:0000313" key="2">
    <source>
        <dbReference type="EMBL" id="PAV24568.1"/>
    </source>
</evidence>
<organism evidence="2 3">
    <name type="scientific">Tamilnaduibacter salinus</name>
    <dbReference type="NCBI Taxonomy" id="1484056"/>
    <lineage>
        <taxon>Bacteria</taxon>
        <taxon>Pseudomonadati</taxon>
        <taxon>Pseudomonadota</taxon>
        <taxon>Gammaproteobacteria</taxon>
        <taxon>Pseudomonadales</taxon>
        <taxon>Marinobacteraceae</taxon>
        <taxon>Tamilnaduibacter</taxon>
    </lineage>
</organism>
<keyword evidence="1" id="KW-0812">Transmembrane</keyword>
<proteinExistence type="predicted"/>
<reference evidence="2 3" key="1">
    <citation type="submission" date="2017-07" db="EMBL/GenBank/DDBJ databases">
        <title>Tamlnaduibacter salinus (Mi-7) genome sequencing.</title>
        <authorList>
            <person name="Verma A."/>
            <person name="Krishnamurthi S."/>
        </authorList>
    </citation>
    <scope>NUCLEOTIDE SEQUENCE [LARGE SCALE GENOMIC DNA]</scope>
    <source>
        <strain evidence="2 3">Mi-7</strain>
    </source>
</reference>
<dbReference type="EMBL" id="NMPM01000130">
    <property type="protein sequence ID" value="PAV24568.1"/>
    <property type="molecule type" value="Genomic_DNA"/>
</dbReference>
<sequence length="88" mass="9359">MERQVMEDGLLLALDAVVGGFALWAAGWLTQTRLPVTGALLAAAVAAAVGAVPDIGWLCSLVALFVLLKWFSRGDVWPDLILLVIVSR</sequence>
<dbReference type="AlphaFoldDB" id="A0A2A2HZL2"/>